<evidence type="ECO:0000256" key="1">
    <source>
        <dbReference type="SAM" id="Phobius"/>
    </source>
</evidence>
<dbReference type="OrthoDB" id="4641909at2"/>
<keyword evidence="1" id="KW-0812">Transmembrane</keyword>
<dbReference type="KEGG" id="crd:CRES_0803"/>
<gene>
    <name evidence="2" type="ordered locus">CRES_0803</name>
</gene>
<organism evidence="2 3">
    <name type="scientific">Corynebacterium resistens (strain DSM 45100 / JCM 12819 / GTC 2026 / SICGH 158)</name>
    <dbReference type="NCBI Taxonomy" id="662755"/>
    <lineage>
        <taxon>Bacteria</taxon>
        <taxon>Bacillati</taxon>
        <taxon>Actinomycetota</taxon>
        <taxon>Actinomycetes</taxon>
        <taxon>Mycobacteriales</taxon>
        <taxon>Corynebacteriaceae</taxon>
        <taxon>Corynebacterium</taxon>
    </lineage>
</organism>
<name>F8E020_CORRG</name>
<evidence type="ECO:0000313" key="2">
    <source>
        <dbReference type="EMBL" id="AEI09159.1"/>
    </source>
</evidence>
<dbReference type="EMBL" id="CP002857">
    <property type="protein sequence ID" value="AEI09159.1"/>
    <property type="molecule type" value="Genomic_DNA"/>
</dbReference>
<reference evidence="2 3" key="1">
    <citation type="journal article" date="2012" name="BMC Genomics">
        <title>Complete genome sequence, lifestyle, and multi-drug resistance of the human pathogen Corynebacterium resistens DSM 45100 isolated from blood samples of a leukemia patient.</title>
        <authorList>
            <person name="Schroder J."/>
            <person name="Maus I."/>
            <person name="Meyer K."/>
            <person name="Wordemann S."/>
            <person name="Blom J."/>
            <person name="Jaenicke S."/>
            <person name="Schneider J."/>
            <person name="Trost E."/>
            <person name="Tauch A."/>
        </authorList>
    </citation>
    <scope>NUCLEOTIDE SEQUENCE [LARGE SCALE GENOMIC DNA]</scope>
    <source>
        <strain evidence="3">DSM 45100 / JCM 12819 / CCUG 50093 / GTC 2026 / SICGH 158</strain>
    </source>
</reference>
<feature type="transmembrane region" description="Helical" evidence="1">
    <location>
        <begin position="27"/>
        <end position="47"/>
    </location>
</feature>
<protein>
    <submittedName>
        <fullName evidence="2">Secreted protein</fullName>
    </submittedName>
</protein>
<keyword evidence="1" id="KW-1133">Transmembrane helix</keyword>
<evidence type="ECO:0000313" key="3">
    <source>
        <dbReference type="Proteomes" id="UP000000492"/>
    </source>
</evidence>
<keyword evidence="1" id="KW-0472">Membrane</keyword>
<sequence>MLALAIGLALLGFAVLVFALWQGSMTLAWICIAVAAVGVVLSLIDFARHRKSSKNSEPGA</sequence>
<keyword evidence="3" id="KW-1185">Reference proteome</keyword>
<dbReference type="Proteomes" id="UP000000492">
    <property type="component" value="Chromosome"/>
</dbReference>
<accession>F8E020</accession>
<dbReference type="AlphaFoldDB" id="F8E020"/>
<dbReference type="RefSeq" id="WP_013888176.1">
    <property type="nucleotide sequence ID" value="NC_015673.1"/>
</dbReference>
<proteinExistence type="predicted"/>
<dbReference type="HOGENOM" id="CLU_207053_0_0_11"/>